<dbReference type="Proteomes" id="UP000322165">
    <property type="component" value="Unassembled WGS sequence"/>
</dbReference>
<dbReference type="EMBL" id="VUOD01000005">
    <property type="protein sequence ID" value="KAA2284584.1"/>
    <property type="molecule type" value="Genomic_DNA"/>
</dbReference>
<keyword evidence="7" id="KW-1185">Reference proteome</keyword>
<dbReference type="Pfam" id="PF00990">
    <property type="entry name" value="GGDEF"/>
    <property type="match status" value="1"/>
</dbReference>
<evidence type="ECO:0000259" key="5">
    <source>
        <dbReference type="PROSITE" id="PS50887"/>
    </source>
</evidence>
<dbReference type="PROSITE" id="PS50887">
    <property type="entry name" value="GGDEF"/>
    <property type="match status" value="1"/>
</dbReference>
<dbReference type="FunFam" id="3.30.70.270:FF:000001">
    <property type="entry name" value="Diguanylate cyclase domain protein"/>
    <property type="match status" value="1"/>
</dbReference>
<feature type="domain" description="GGDEF" evidence="5">
    <location>
        <begin position="261"/>
        <end position="391"/>
    </location>
</feature>
<reference evidence="6 7" key="2">
    <citation type="submission" date="2019-09" db="EMBL/GenBank/DDBJ databases">
        <authorList>
            <person name="Mazur A."/>
        </authorList>
    </citation>
    <scope>NUCLEOTIDE SEQUENCE [LARGE SCALE GENOMIC DNA]</scope>
    <source>
        <strain evidence="6 7">3729k</strain>
    </source>
</reference>
<dbReference type="GO" id="GO:0005886">
    <property type="term" value="C:plasma membrane"/>
    <property type="evidence" value="ECO:0007669"/>
    <property type="project" value="TreeGrafter"/>
</dbReference>
<gene>
    <name evidence="6" type="ORF">F0415_07725</name>
</gene>
<sequence>MGRACGRLAAARPLGGRGMTRGSDTGRLARRELLAMPDYLAHERSQARRLAIGAAWLVLLALSLLQLLEYLLGHDGDRVGPWLLHAVWRLPALLTAVWVLVLAAKRPEGDWPRPLSLLLGFWVMIAAWGLTALHLGGHEVQMHEALQRLVITTVAVSVLAVRGARDLLPICLPGIVLGGVLLWSLDPGPARALAWATHPLLATVVAAVIAELLFRGNAQAFLANRQIRESALTDSLTGLPNRRAVDDALRAAHARVDRHGGHYAVVMADLDHFKRVNDTWGHAVGDEVLCELGRRLRAELRANDLAGRWGGEEFLILLQDVDADAAWRAAEKLRVRIGGELFVTSAGELPVTVSLGVALSRGAPRPEDVVNRADEALYEAKRGGRNRTAVR</sequence>
<accession>A0A5B2ZBM7</accession>
<feature type="transmembrane region" description="Helical" evidence="4">
    <location>
        <begin position="192"/>
        <end position="214"/>
    </location>
</feature>
<dbReference type="PANTHER" id="PTHR45138:SF9">
    <property type="entry name" value="DIGUANYLATE CYCLASE DGCM-RELATED"/>
    <property type="match status" value="1"/>
</dbReference>
<dbReference type="CDD" id="cd01949">
    <property type="entry name" value="GGDEF"/>
    <property type="match status" value="1"/>
</dbReference>
<dbReference type="SMART" id="SM00267">
    <property type="entry name" value="GGDEF"/>
    <property type="match status" value="1"/>
</dbReference>
<feature type="transmembrane region" description="Helical" evidence="4">
    <location>
        <begin position="115"/>
        <end position="133"/>
    </location>
</feature>
<feature type="transmembrane region" description="Helical" evidence="4">
    <location>
        <begin position="50"/>
        <end position="70"/>
    </location>
</feature>
<comment type="catalytic activity">
    <reaction evidence="3">
        <text>2 GTP = 3',3'-c-di-GMP + 2 diphosphate</text>
        <dbReference type="Rhea" id="RHEA:24898"/>
        <dbReference type="ChEBI" id="CHEBI:33019"/>
        <dbReference type="ChEBI" id="CHEBI:37565"/>
        <dbReference type="ChEBI" id="CHEBI:58805"/>
        <dbReference type="EC" id="2.7.7.65"/>
    </reaction>
</comment>
<dbReference type="AlphaFoldDB" id="A0A5B2ZBM7"/>
<keyword evidence="4" id="KW-0812">Transmembrane</keyword>
<dbReference type="InterPro" id="IPR050469">
    <property type="entry name" value="Diguanylate_Cyclase"/>
</dbReference>
<comment type="cofactor">
    <cofactor evidence="1">
        <name>Mg(2+)</name>
        <dbReference type="ChEBI" id="CHEBI:18420"/>
    </cofactor>
</comment>
<evidence type="ECO:0000256" key="2">
    <source>
        <dbReference type="ARBA" id="ARBA00012528"/>
    </source>
</evidence>
<feature type="transmembrane region" description="Helical" evidence="4">
    <location>
        <begin position="82"/>
        <end position="103"/>
    </location>
</feature>
<dbReference type="SUPFAM" id="SSF55073">
    <property type="entry name" value="Nucleotide cyclase"/>
    <property type="match status" value="1"/>
</dbReference>
<name>A0A5B2ZBM7_9GAMM</name>
<dbReference type="NCBIfam" id="TIGR00254">
    <property type="entry name" value="GGDEF"/>
    <property type="match status" value="1"/>
</dbReference>
<dbReference type="GO" id="GO:0043709">
    <property type="term" value="P:cell adhesion involved in single-species biofilm formation"/>
    <property type="evidence" value="ECO:0007669"/>
    <property type="project" value="TreeGrafter"/>
</dbReference>
<evidence type="ECO:0000256" key="1">
    <source>
        <dbReference type="ARBA" id="ARBA00001946"/>
    </source>
</evidence>
<protein>
    <recommendedName>
        <fullName evidence="2">diguanylate cyclase</fullName>
        <ecNumber evidence="2">2.7.7.65</ecNumber>
    </recommendedName>
</protein>
<dbReference type="InterPro" id="IPR043128">
    <property type="entry name" value="Rev_trsase/Diguanyl_cyclase"/>
</dbReference>
<evidence type="ECO:0000313" key="7">
    <source>
        <dbReference type="Proteomes" id="UP000322165"/>
    </source>
</evidence>
<dbReference type="InterPro" id="IPR000160">
    <property type="entry name" value="GGDEF_dom"/>
</dbReference>
<dbReference type="PANTHER" id="PTHR45138">
    <property type="entry name" value="REGULATORY COMPONENTS OF SENSORY TRANSDUCTION SYSTEM"/>
    <property type="match status" value="1"/>
</dbReference>
<dbReference type="EC" id="2.7.7.65" evidence="2"/>
<feature type="transmembrane region" description="Helical" evidence="4">
    <location>
        <begin position="168"/>
        <end position="186"/>
    </location>
</feature>
<keyword evidence="4" id="KW-1133">Transmembrane helix</keyword>
<dbReference type="InterPro" id="IPR029787">
    <property type="entry name" value="Nucleotide_cyclase"/>
</dbReference>
<evidence type="ECO:0000313" key="6">
    <source>
        <dbReference type="EMBL" id="KAA2284584.1"/>
    </source>
</evidence>
<evidence type="ECO:0000256" key="3">
    <source>
        <dbReference type="ARBA" id="ARBA00034247"/>
    </source>
</evidence>
<dbReference type="GO" id="GO:0052621">
    <property type="term" value="F:diguanylate cyclase activity"/>
    <property type="evidence" value="ECO:0007669"/>
    <property type="project" value="UniProtKB-EC"/>
</dbReference>
<organism evidence="6 7">
    <name type="scientific">Arenimonas fontis</name>
    <dbReference type="NCBI Taxonomy" id="2608255"/>
    <lineage>
        <taxon>Bacteria</taxon>
        <taxon>Pseudomonadati</taxon>
        <taxon>Pseudomonadota</taxon>
        <taxon>Gammaproteobacteria</taxon>
        <taxon>Lysobacterales</taxon>
        <taxon>Lysobacteraceae</taxon>
        <taxon>Arenimonas</taxon>
    </lineage>
</organism>
<dbReference type="GO" id="GO:1902201">
    <property type="term" value="P:negative regulation of bacterial-type flagellum-dependent cell motility"/>
    <property type="evidence" value="ECO:0007669"/>
    <property type="project" value="TreeGrafter"/>
</dbReference>
<comment type="caution">
    <text evidence="6">The sequence shown here is derived from an EMBL/GenBank/DDBJ whole genome shotgun (WGS) entry which is preliminary data.</text>
</comment>
<dbReference type="Gene3D" id="3.30.70.270">
    <property type="match status" value="1"/>
</dbReference>
<keyword evidence="4" id="KW-0472">Membrane</keyword>
<reference evidence="6 7" key="1">
    <citation type="submission" date="2019-09" db="EMBL/GenBank/DDBJ databases">
        <title>Arenimonas chukotkensis sp. nov., a bacterium isolated from Chukotka hot spring, Arctic region, Russia.</title>
        <authorList>
            <person name="Zayulina K.S."/>
            <person name="Prokofeva M.I."/>
            <person name="Elcheninov A.G."/>
            <person name="Novikov A."/>
            <person name="Kochetkova T.V."/>
            <person name="Kublanov I.V."/>
        </authorList>
    </citation>
    <scope>NUCLEOTIDE SEQUENCE [LARGE SCALE GENOMIC DNA]</scope>
    <source>
        <strain evidence="6 7">3729k</strain>
    </source>
</reference>
<proteinExistence type="predicted"/>
<evidence type="ECO:0000256" key="4">
    <source>
        <dbReference type="SAM" id="Phobius"/>
    </source>
</evidence>